<dbReference type="AlphaFoldDB" id="A0A9D2SYL7"/>
<evidence type="ECO:0000313" key="1">
    <source>
        <dbReference type="EMBL" id="HJC39882.1"/>
    </source>
</evidence>
<organism evidence="1 2">
    <name type="scientific">Candidatus Mediterraneibacter faecigallinarum</name>
    <dbReference type="NCBI Taxonomy" id="2838669"/>
    <lineage>
        <taxon>Bacteria</taxon>
        <taxon>Bacillati</taxon>
        <taxon>Bacillota</taxon>
        <taxon>Clostridia</taxon>
        <taxon>Lachnospirales</taxon>
        <taxon>Lachnospiraceae</taxon>
        <taxon>Mediterraneibacter</taxon>
    </lineage>
</organism>
<evidence type="ECO:0000313" key="2">
    <source>
        <dbReference type="Proteomes" id="UP000823894"/>
    </source>
</evidence>
<dbReference type="EMBL" id="DWWK01000211">
    <property type="protein sequence ID" value="HJC39882.1"/>
    <property type="molecule type" value="Genomic_DNA"/>
</dbReference>
<dbReference type="Proteomes" id="UP000823894">
    <property type="component" value="Unassembled WGS sequence"/>
</dbReference>
<gene>
    <name evidence="1" type="ORF">H9757_12640</name>
</gene>
<protein>
    <submittedName>
        <fullName evidence="1">Uncharacterized protein</fullName>
    </submittedName>
</protein>
<comment type="caution">
    <text evidence="1">The sequence shown here is derived from an EMBL/GenBank/DDBJ whole genome shotgun (WGS) entry which is preliminary data.</text>
</comment>
<reference evidence="1" key="1">
    <citation type="journal article" date="2021" name="PeerJ">
        <title>Extensive microbial diversity within the chicken gut microbiome revealed by metagenomics and culture.</title>
        <authorList>
            <person name="Gilroy R."/>
            <person name="Ravi A."/>
            <person name="Getino M."/>
            <person name="Pursley I."/>
            <person name="Horton D.L."/>
            <person name="Alikhan N.F."/>
            <person name="Baker D."/>
            <person name="Gharbi K."/>
            <person name="Hall N."/>
            <person name="Watson M."/>
            <person name="Adriaenssens E.M."/>
            <person name="Foster-Nyarko E."/>
            <person name="Jarju S."/>
            <person name="Secka A."/>
            <person name="Antonio M."/>
            <person name="Oren A."/>
            <person name="Chaudhuri R.R."/>
            <person name="La Ragione R."/>
            <person name="Hildebrand F."/>
            <person name="Pallen M.J."/>
        </authorList>
    </citation>
    <scope>NUCLEOTIDE SEQUENCE</scope>
    <source>
        <strain evidence="1">ChiGjej1B1-1692</strain>
    </source>
</reference>
<sequence>MTYVRGDSCYILDEENNIIMAKVVGRKGNGYLLERVGICGTLFKEAKAMFRSEEEAEMNKKPLPPKIKVQLSDY</sequence>
<proteinExistence type="predicted"/>
<name>A0A9D2SYL7_9FIRM</name>
<reference evidence="1" key="2">
    <citation type="submission" date="2021-04" db="EMBL/GenBank/DDBJ databases">
        <authorList>
            <person name="Gilroy R."/>
        </authorList>
    </citation>
    <scope>NUCLEOTIDE SEQUENCE</scope>
    <source>
        <strain evidence="1">ChiGjej1B1-1692</strain>
    </source>
</reference>
<accession>A0A9D2SYL7</accession>